<sequence>MQRDQKDLPHPDPEAQSPDPVSPLQATLHNHRNHDEALQETFPASDPISPFIAAPTPEEQAKHLGERVKLPDRRTDKEATGGDR</sequence>
<proteinExistence type="predicted"/>
<name>A0A0R0BEL5_9GAMM</name>
<comment type="caution">
    <text evidence="2">The sequence shown here is derived from an EMBL/GenBank/DDBJ whole genome shotgun (WGS) entry which is preliminary data.</text>
</comment>
<evidence type="ECO:0000313" key="3">
    <source>
        <dbReference type="Proteomes" id="UP000051757"/>
    </source>
</evidence>
<dbReference type="EMBL" id="LLXV01000014">
    <property type="protein sequence ID" value="KRG52650.1"/>
    <property type="molecule type" value="Genomic_DNA"/>
</dbReference>
<keyword evidence="3" id="KW-1185">Reference proteome</keyword>
<feature type="compositionally biased region" description="Basic and acidic residues" evidence="1">
    <location>
        <begin position="59"/>
        <end position="84"/>
    </location>
</feature>
<accession>A0A0R0BEL5</accession>
<reference evidence="2 3" key="1">
    <citation type="journal article" date="2016" name="Front. Microbiol.">
        <title>Genome Sequence of Type Strains of Genus Stenotrophomonas.</title>
        <authorList>
            <person name="Patil P.P."/>
            <person name="Midha S."/>
            <person name="Kumar S."/>
            <person name="Patil P.B."/>
        </authorList>
    </citation>
    <scope>NUCLEOTIDE SEQUENCE [LARGE SCALE GENOMIC DNA]</scope>
    <source>
        <strain evidence="2 3">LMG 978</strain>
    </source>
</reference>
<evidence type="ECO:0000313" key="2">
    <source>
        <dbReference type="EMBL" id="KRG52650.1"/>
    </source>
</evidence>
<evidence type="ECO:0000256" key="1">
    <source>
        <dbReference type="SAM" id="MobiDB-lite"/>
    </source>
</evidence>
<dbReference type="AlphaFoldDB" id="A0A0R0BEL5"/>
<organism evidence="2 3">
    <name type="scientific">Stenotrophomonas beteli</name>
    <dbReference type="NCBI Taxonomy" id="3384461"/>
    <lineage>
        <taxon>Bacteria</taxon>
        <taxon>Pseudomonadati</taxon>
        <taxon>Pseudomonadota</taxon>
        <taxon>Gammaproteobacteria</taxon>
        <taxon>Lysobacterales</taxon>
        <taxon>Lysobacteraceae</taxon>
        <taxon>Stenotrophomonas</taxon>
        <taxon>Stenotrophomonas maltophilia group</taxon>
    </lineage>
</organism>
<dbReference type="OrthoDB" id="6027656at2"/>
<feature type="region of interest" description="Disordered" evidence="1">
    <location>
        <begin position="1"/>
        <end position="84"/>
    </location>
</feature>
<feature type="compositionally biased region" description="Basic and acidic residues" evidence="1">
    <location>
        <begin position="1"/>
        <end position="13"/>
    </location>
</feature>
<gene>
    <name evidence="2" type="ORF">ARC23_05870</name>
</gene>
<protein>
    <submittedName>
        <fullName evidence="2">Uncharacterized protein</fullName>
    </submittedName>
</protein>
<dbReference type="Proteomes" id="UP000051757">
    <property type="component" value="Unassembled WGS sequence"/>
</dbReference>